<dbReference type="Gene3D" id="3.30.2010.10">
    <property type="entry name" value="Metalloproteases ('zincins'), catalytic domain"/>
    <property type="match status" value="1"/>
</dbReference>
<feature type="transmembrane region" description="Helical" evidence="2">
    <location>
        <begin position="42"/>
        <end position="58"/>
    </location>
</feature>
<sequence>MQPTDVSIFSLVWQQFWQCSVLVLMVYLICRLVRFRRSHLTCLLWLIVLLKFITPPVWNSTTGLFCWIQTGLPAEVSPDLPPAKPELLTRTESIRLLTGDDMRKLPDVTVNPDFKVTIHENETSRQTPVHLDTAAIPVKSTAENIMRPPVRDSWQEIGVRVWVTVGVLIATVMLVRYLRCWHIIRRAGEQSHPELNRLLERLCAELKLKRRVRLLITHSRMGPAVIGLLRPTIILPTAILEGRSLAELEPVLAHELIHIRRGDLWIGLLQLLASVVWWFHPLVWFTGRRLKFEIEQCCDEEVLAELNCDPRQYAACLLEILELKQTLTAVPVVPGVRPVEITSKRLERIMRLGQGCQKRTPWWCWMIFVTLAAVVLPGAAFVVSAADQAEESTEAEEVQSEITPTVDSKKQTQTPGVSDVDKRKTDSSEVPYLSSEIDIPDLVAQISKRRTHTIKDLMDRARNVVGVMRAKDFLIEQIKMQIAELPEQEPDRKRNELVGLHPFYFETLQIPLRDERKQYYIRKINTWFIIDQDQLNINSADPEYHRRVEQALVKLRESEFTNLKITPTLVSVSQRVLQDYLLKRKSMKVFTRKQTVKKMYLDLRNVIWNEPEQVSYDDLVCDVLDLERSRDLMLRFLSTPHAKVVFVPSVILEPKQSATIASKIRLLKGMDANSLWWNTGEGGYGVSIDLQSGISDQTGDVRRDMLNYKLTFYQIDGETRIKAGDNGEERQVPLISQQHYKDAMLLKAGETLLAGGFRVESKADEEPEVLLVMLQAEQESVEQESLAERLRMGEGVNSEAGVSGKIQLDESQFKDSLVTISYLVGDLVLPIRRHVIVDSQKQQVKADQPRFEPLIELIQLKVTPEVWGDLRKTGCSIRPYSKTLSLIIRAKRSTHDQIADLLTRIRNFQDQMVPVEFNLFSTDDIQKWYQYWNTSGSAELKRLSDKIQTEDLNQGMLLNAPESEMIRHLVKQPGLIDLNQFGIKLALFNRQSAEFDFSSRIHEKIQSDCRIQFRPVIKSKDQIQISMVINADQAEDPLANLKSMTIPKGNAMLVDVTDQLTGQETPLMPYELISQGKKRTRFFLLVSPSEKITMTEPFRNQFTPPSR</sequence>
<dbReference type="PANTHER" id="PTHR34978:SF3">
    <property type="entry name" value="SLR0241 PROTEIN"/>
    <property type="match status" value="1"/>
</dbReference>
<organism evidence="4 5">
    <name type="scientific">Gimesia algae</name>
    <dbReference type="NCBI Taxonomy" id="2527971"/>
    <lineage>
        <taxon>Bacteria</taxon>
        <taxon>Pseudomonadati</taxon>
        <taxon>Planctomycetota</taxon>
        <taxon>Planctomycetia</taxon>
        <taxon>Planctomycetales</taxon>
        <taxon>Planctomycetaceae</taxon>
        <taxon>Gimesia</taxon>
    </lineage>
</organism>
<feature type="transmembrane region" description="Helical" evidence="2">
    <location>
        <begin position="12"/>
        <end position="30"/>
    </location>
</feature>
<evidence type="ECO:0000313" key="4">
    <source>
        <dbReference type="EMBL" id="QDT93965.1"/>
    </source>
</evidence>
<dbReference type="AlphaFoldDB" id="A0A517VLW8"/>
<dbReference type="Proteomes" id="UP000316855">
    <property type="component" value="Chromosome"/>
</dbReference>
<proteinExistence type="predicted"/>
<evidence type="ECO:0000256" key="1">
    <source>
        <dbReference type="SAM" id="MobiDB-lite"/>
    </source>
</evidence>
<feature type="region of interest" description="Disordered" evidence="1">
    <location>
        <begin position="392"/>
        <end position="429"/>
    </location>
</feature>
<keyword evidence="5" id="KW-1185">Reference proteome</keyword>
<evidence type="ECO:0000313" key="5">
    <source>
        <dbReference type="Proteomes" id="UP000316855"/>
    </source>
</evidence>
<dbReference type="InterPro" id="IPR052173">
    <property type="entry name" value="Beta-lactam_resp_regulator"/>
</dbReference>
<dbReference type="Pfam" id="PF05569">
    <property type="entry name" value="Peptidase_M56"/>
    <property type="match status" value="1"/>
</dbReference>
<gene>
    <name evidence="4" type="primary">blaR1_17</name>
    <name evidence="4" type="ORF">Pan161_56520</name>
</gene>
<dbReference type="OrthoDB" id="219918at2"/>
<protein>
    <submittedName>
        <fullName evidence="4">Regulatory protein BlaR1</fullName>
    </submittedName>
</protein>
<feature type="transmembrane region" description="Helical" evidence="2">
    <location>
        <begin position="157"/>
        <end position="178"/>
    </location>
</feature>
<dbReference type="EMBL" id="CP036343">
    <property type="protein sequence ID" value="QDT93965.1"/>
    <property type="molecule type" value="Genomic_DNA"/>
</dbReference>
<name>A0A517VLW8_9PLAN</name>
<dbReference type="InterPro" id="IPR008756">
    <property type="entry name" value="Peptidase_M56"/>
</dbReference>
<keyword evidence="2" id="KW-0472">Membrane</keyword>
<feature type="domain" description="Peptidase M56" evidence="3">
    <location>
        <begin position="131"/>
        <end position="330"/>
    </location>
</feature>
<keyword evidence="2" id="KW-1133">Transmembrane helix</keyword>
<dbReference type="KEGG" id="gax:Pan161_56520"/>
<feature type="transmembrane region" description="Helical" evidence="2">
    <location>
        <begin position="362"/>
        <end position="383"/>
    </location>
</feature>
<dbReference type="CDD" id="cd07341">
    <property type="entry name" value="M56_BlaR1_MecR1_like"/>
    <property type="match status" value="1"/>
</dbReference>
<reference evidence="4 5" key="1">
    <citation type="submission" date="2019-02" db="EMBL/GenBank/DDBJ databases">
        <title>Deep-cultivation of Planctomycetes and their phenomic and genomic characterization uncovers novel biology.</title>
        <authorList>
            <person name="Wiegand S."/>
            <person name="Jogler M."/>
            <person name="Boedeker C."/>
            <person name="Pinto D."/>
            <person name="Vollmers J."/>
            <person name="Rivas-Marin E."/>
            <person name="Kohn T."/>
            <person name="Peeters S.H."/>
            <person name="Heuer A."/>
            <person name="Rast P."/>
            <person name="Oberbeckmann S."/>
            <person name="Bunk B."/>
            <person name="Jeske O."/>
            <person name="Meyerdierks A."/>
            <person name="Storesund J.E."/>
            <person name="Kallscheuer N."/>
            <person name="Luecker S."/>
            <person name="Lage O.M."/>
            <person name="Pohl T."/>
            <person name="Merkel B.J."/>
            <person name="Hornburger P."/>
            <person name="Mueller R.-W."/>
            <person name="Bruemmer F."/>
            <person name="Labrenz M."/>
            <person name="Spormann A.M."/>
            <person name="Op den Camp H."/>
            <person name="Overmann J."/>
            <person name="Amann R."/>
            <person name="Jetten M.S.M."/>
            <person name="Mascher T."/>
            <person name="Medema M.H."/>
            <person name="Devos D.P."/>
            <person name="Kaster A.-K."/>
            <person name="Ovreas L."/>
            <person name="Rohde M."/>
            <person name="Galperin M.Y."/>
            <person name="Jogler C."/>
        </authorList>
    </citation>
    <scope>NUCLEOTIDE SEQUENCE [LARGE SCALE GENOMIC DNA]</scope>
    <source>
        <strain evidence="4 5">Pan161</strain>
    </source>
</reference>
<evidence type="ECO:0000256" key="2">
    <source>
        <dbReference type="SAM" id="Phobius"/>
    </source>
</evidence>
<feature type="compositionally biased region" description="Polar residues" evidence="1">
    <location>
        <begin position="402"/>
        <end position="416"/>
    </location>
</feature>
<dbReference type="RefSeq" id="WP_145231922.1">
    <property type="nucleotide sequence ID" value="NZ_CP036343.1"/>
</dbReference>
<keyword evidence="2" id="KW-0812">Transmembrane</keyword>
<dbReference type="PANTHER" id="PTHR34978">
    <property type="entry name" value="POSSIBLE SENSOR-TRANSDUCER PROTEIN BLAR"/>
    <property type="match status" value="1"/>
</dbReference>
<evidence type="ECO:0000259" key="3">
    <source>
        <dbReference type="Pfam" id="PF05569"/>
    </source>
</evidence>
<accession>A0A517VLW8</accession>